<feature type="domain" description="HTH lysR-type" evidence="6">
    <location>
        <begin position="6"/>
        <end position="63"/>
    </location>
</feature>
<evidence type="ECO:0000256" key="5">
    <source>
        <dbReference type="ARBA" id="ARBA00023163"/>
    </source>
</evidence>
<evidence type="ECO:0000313" key="8">
    <source>
        <dbReference type="Proteomes" id="UP001314635"/>
    </source>
</evidence>
<evidence type="ECO:0000256" key="4">
    <source>
        <dbReference type="ARBA" id="ARBA00023125"/>
    </source>
</evidence>
<dbReference type="PROSITE" id="PS50931">
    <property type="entry name" value="HTH_LYSR"/>
    <property type="match status" value="1"/>
</dbReference>
<dbReference type="Gene3D" id="1.10.10.10">
    <property type="entry name" value="Winged helix-like DNA-binding domain superfamily/Winged helix DNA-binding domain"/>
    <property type="match status" value="1"/>
</dbReference>
<keyword evidence="4" id="KW-0238">DNA-binding</keyword>
<accession>A0ABS5GG61</accession>
<dbReference type="InterPro" id="IPR036388">
    <property type="entry name" value="WH-like_DNA-bd_sf"/>
</dbReference>
<dbReference type="SUPFAM" id="SSF53850">
    <property type="entry name" value="Periplasmic binding protein-like II"/>
    <property type="match status" value="1"/>
</dbReference>
<evidence type="ECO:0000256" key="2">
    <source>
        <dbReference type="ARBA" id="ARBA00009437"/>
    </source>
</evidence>
<evidence type="ECO:0000313" key="7">
    <source>
        <dbReference type="EMBL" id="MBR1140228.1"/>
    </source>
</evidence>
<organism evidence="7 8">
    <name type="scientific">Bradyrhizobium denitrificans</name>
    <dbReference type="NCBI Taxonomy" id="2734912"/>
    <lineage>
        <taxon>Bacteria</taxon>
        <taxon>Pseudomonadati</taxon>
        <taxon>Pseudomonadota</taxon>
        <taxon>Alphaproteobacteria</taxon>
        <taxon>Hyphomicrobiales</taxon>
        <taxon>Nitrobacteraceae</taxon>
        <taxon>Bradyrhizobium</taxon>
    </lineage>
</organism>
<keyword evidence="8" id="KW-1185">Reference proteome</keyword>
<evidence type="ECO:0000259" key="6">
    <source>
        <dbReference type="PROSITE" id="PS50931"/>
    </source>
</evidence>
<keyword evidence="5" id="KW-0804">Transcription</keyword>
<dbReference type="RefSeq" id="WP_041750502.1">
    <property type="nucleotide sequence ID" value="NZ_JABFDP010000027.1"/>
</dbReference>
<dbReference type="InterPro" id="IPR000847">
    <property type="entry name" value="LysR_HTH_N"/>
</dbReference>
<dbReference type="Pfam" id="PF00126">
    <property type="entry name" value="HTH_1"/>
    <property type="match status" value="1"/>
</dbReference>
<proteinExistence type="inferred from homology"/>
<keyword evidence="3" id="KW-0805">Transcription regulation</keyword>
<dbReference type="SUPFAM" id="SSF46785">
    <property type="entry name" value="Winged helix' DNA-binding domain"/>
    <property type="match status" value="1"/>
</dbReference>
<comment type="caution">
    <text evidence="7">The sequence shown here is derived from an EMBL/GenBank/DDBJ whole genome shotgun (WGS) entry which is preliminary data.</text>
</comment>
<dbReference type="PRINTS" id="PR00039">
    <property type="entry name" value="HTHLYSR"/>
</dbReference>
<dbReference type="EMBL" id="JAFCLK010000038">
    <property type="protein sequence ID" value="MBR1140228.1"/>
    <property type="molecule type" value="Genomic_DNA"/>
</dbReference>
<evidence type="ECO:0000256" key="1">
    <source>
        <dbReference type="ARBA" id="ARBA00003502"/>
    </source>
</evidence>
<dbReference type="InterPro" id="IPR036390">
    <property type="entry name" value="WH_DNA-bd_sf"/>
</dbReference>
<evidence type="ECO:0000256" key="3">
    <source>
        <dbReference type="ARBA" id="ARBA00023015"/>
    </source>
</evidence>
<reference evidence="8" key="1">
    <citation type="journal article" date="2021" name="ISME J.">
        <title>Evolutionary origin and ecological implication of a unique nif island in free-living Bradyrhizobium lineages.</title>
        <authorList>
            <person name="Tao J."/>
        </authorList>
    </citation>
    <scope>NUCLEOTIDE SEQUENCE [LARGE SCALE GENOMIC DNA]</scope>
    <source>
        <strain evidence="8">SZCCT0094</strain>
    </source>
</reference>
<dbReference type="PANTHER" id="PTHR30579:SF7">
    <property type="entry name" value="HTH-TYPE TRANSCRIPTIONAL REGULATOR LRHA-RELATED"/>
    <property type="match status" value="1"/>
</dbReference>
<gene>
    <name evidence="7" type="ORF">JQ619_31170</name>
</gene>
<dbReference type="Proteomes" id="UP001314635">
    <property type="component" value="Unassembled WGS sequence"/>
</dbReference>
<sequence length="299" mass="32465">MNLISLDIRMLRSLISVVETGSITETARRLGRTQPAITLQLQRLEELTGKQLFVHGGRRLALTEDGGIVLTYARSILRLHDELISQLASQEIEGQVVLGTPDLYAAFILPSILSVFRKSFPRIQVELNCALSTPLVELVKRSEVDIALVTRMNDFTGGQVVRREQLVWMTGEQSAAHQERPIPLALLPQGNIYRDHAIAALEAANLRWRIACQSESVGGLQAAAFAGMAVTVLGRSALVAGMRELGPADGLPALPQVELLLYKSSGATSKAATALHDYLAHYLRLGDQLGETGVPIDMG</sequence>
<comment type="function">
    <text evidence="1">NodD regulates the expression of the nodABCFE genes which encode other nodulation proteins. NodD is also a negative regulator of its own expression. Binds flavonoids as inducers.</text>
</comment>
<dbReference type="PANTHER" id="PTHR30579">
    <property type="entry name" value="TRANSCRIPTIONAL REGULATOR"/>
    <property type="match status" value="1"/>
</dbReference>
<dbReference type="Gene3D" id="3.40.190.10">
    <property type="entry name" value="Periplasmic binding protein-like II"/>
    <property type="match status" value="2"/>
</dbReference>
<dbReference type="InterPro" id="IPR005119">
    <property type="entry name" value="LysR_subst-bd"/>
</dbReference>
<comment type="similarity">
    <text evidence="2">Belongs to the LysR transcriptional regulatory family.</text>
</comment>
<name>A0ABS5GG61_9BRAD</name>
<protein>
    <submittedName>
        <fullName evidence="7">LysR family transcriptional regulator</fullName>
    </submittedName>
</protein>
<dbReference type="Pfam" id="PF03466">
    <property type="entry name" value="LysR_substrate"/>
    <property type="match status" value="1"/>
</dbReference>
<dbReference type="InterPro" id="IPR050176">
    <property type="entry name" value="LTTR"/>
</dbReference>